<feature type="non-terminal residue" evidence="2">
    <location>
        <position position="313"/>
    </location>
</feature>
<dbReference type="AlphaFoldDB" id="A0A382MV14"/>
<reference evidence="2" key="1">
    <citation type="submission" date="2018-05" db="EMBL/GenBank/DDBJ databases">
        <authorList>
            <person name="Lanie J.A."/>
            <person name="Ng W.-L."/>
            <person name="Kazmierczak K.M."/>
            <person name="Andrzejewski T.M."/>
            <person name="Davidsen T.M."/>
            <person name="Wayne K.J."/>
            <person name="Tettelin H."/>
            <person name="Glass J.I."/>
            <person name="Rusch D."/>
            <person name="Podicherti R."/>
            <person name="Tsui H.-C.T."/>
            <person name="Winkler M.E."/>
        </authorList>
    </citation>
    <scope>NUCLEOTIDE SEQUENCE</scope>
</reference>
<evidence type="ECO:0000259" key="1">
    <source>
        <dbReference type="Pfam" id="PF07995"/>
    </source>
</evidence>
<organism evidence="2">
    <name type="scientific">marine metagenome</name>
    <dbReference type="NCBI Taxonomy" id="408172"/>
    <lineage>
        <taxon>unclassified sequences</taxon>
        <taxon>metagenomes</taxon>
        <taxon>ecological metagenomes</taxon>
    </lineage>
</organism>
<dbReference type="PANTHER" id="PTHR19328:SF13">
    <property type="entry name" value="HIPL1 PROTEIN"/>
    <property type="match status" value="1"/>
</dbReference>
<sequence length="313" mass="35192">MLPNIFLAAINSLSIDKSFRKNKSYITPIIFTLILLQFTITFLPVNATHTGVEMADPIIFDEDYEIEKIIDGLNSPTTMSFLNNDLLVLEHFTGKVILVKDNGVKIFKPVLDLEIAYGPDYGLTGIETIENKVFLFFVPSAKDGYGVIKNSKNVVYEFTWNGKELVDAKLIKEFDGSHYRHHSGVLASDNDKNLYVVKGDGDKNGILQNFPDGEYFESGIFKINTENFSSELIGMGIRNSFGLAIDPLTNKLWMTDNSIIYYDEINLVENGFNGGWESVAGPSYRFDSDIVNQVEKLSSNPFSNFTYTDPKFS</sequence>
<feature type="domain" description="Glucose/Sorbosone dehydrogenase" evidence="1">
    <location>
        <begin position="73"/>
        <end position="291"/>
    </location>
</feature>
<protein>
    <recommendedName>
        <fullName evidence="1">Glucose/Sorbosone dehydrogenase domain-containing protein</fullName>
    </recommendedName>
</protein>
<dbReference type="PANTHER" id="PTHR19328">
    <property type="entry name" value="HEDGEHOG-INTERACTING PROTEIN"/>
    <property type="match status" value="1"/>
</dbReference>
<accession>A0A382MV14</accession>
<dbReference type="InterPro" id="IPR011042">
    <property type="entry name" value="6-blade_b-propeller_TolB-like"/>
</dbReference>
<dbReference type="SUPFAM" id="SSF50952">
    <property type="entry name" value="Soluble quinoprotein glucose dehydrogenase"/>
    <property type="match status" value="1"/>
</dbReference>
<name>A0A382MV14_9ZZZZ</name>
<dbReference type="Pfam" id="PF07995">
    <property type="entry name" value="GSDH"/>
    <property type="match status" value="1"/>
</dbReference>
<dbReference type="InterPro" id="IPR011041">
    <property type="entry name" value="Quinoprot_gluc/sorb_DH_b-prop"/>
</dbReference>
<dbReference type="InterPro" id="IPR012938">
    <property type="entry name" value="Glc/Sorbosone_DH"/>
</dbReference>
<dbReference type="EMBL" id="UINC01096032">
    <property type="protein sequence ID" value="SVC52586.1"/>
    <property type="molecule type" value="Genomic_DNA"/>
</dbReference>
<gene>
    <name evidence="2" type="ORF">METZ01_LOCUS305440</name>
</gene>
<evidence type="ECO:0000313" key="2">
    <source>
        <dbReference type="EMBL" id="SVC52586.1"/>
    </source>
</evidence>
<proteinExistence type="predicted"/>
<dbReference type="Gene3D" id="2.120.10.30">
    <property type="entry name" value="TolB, C-terminal domain"/>
    <property type="match status" value="1"/>
</dbReference>